<feature type="domain" description="HTH marR-type" evidence="4">
    <location>
        <begin position="1"/>
        <end position="134"/>
    </location>
</feature>
<dbReference type="PROSITE" id="PS50995">
    <property type="entry name" value="HTH_MARR_2"/>
    <property type="match status" value="1"/>
</dbReference>
<dbReference type="InterPro" id="IPR036390">
    <property type="entry name" value="WH_DNA-bd_sf"/>
</dbReference>
<dbReference type="GO" id="GO:0003677">
    <property type="term" value="F:DNA binding"/>
    <property type="evidence" value="ECO:0007669"/>
    <property type="project" value="UniProtKB-KW"/>
</dbReference>
<evidence type="ECO:0000313" key="5">
    <source>
        <dbReference type="EMBL" id="MCU7377414.1"/>
    </source>
</evidence>
<dbReference type="SMART" id="SM00347">
    <property type="entry name" value="HTH_MARR"/>
    <property type="match status" value="1"/>
</dbReference>
<keyword evidence="6" id="KW-1185">Reference proteome</keyword>
<keyword evidence="3" id="KW-0804">Transcription</keyword>
<dbReference type="Gene3D" id="1.10.10.10">
    <property type="entry name" value="Winged helix-like DNA-binding domain superfamily/Winged helix DNA-binding domain"/>
    <property type="match status" value="1"/>
</dbReference>
<comment type="caution">
    <text evidence="5">The sequence shown here is derived from an EMBL/GenBank/DDBJ whole genome shotgun (WGS) entry which is preliminary data.</text>
</comment>
<dbReference type="InterPro" id="IPR036388">
    <property type="entry name" value="WH-like_DNA-bd_sf"/>
</dbReference>
<accession>A0A9J6QUL0</accession>
<evidence type="ECO:0000256" key="2">
    <source>
        <dbReference type="ARBA" id="ARBA00023125"/>
    </source>
</evidence>
<name>A0A9J6QUL0_9FIRM</name>
<dbReference type="GO" id="GO:0003700">
    <property type="term" value="F:DNA-binding transcription factor activity"/>
    <property type="evidence" value="ECO:0007669"/>
    <property type="project" value="InterPro"/>
</dbReference>
<evidence type="ECO:0000259" key="4">
    <source>
        <dbReference type="PROSITE" id="PS50995"/>
    </source>
</evidence>
<dbReference type="Proteomes" id="UP001065549">
    <property type="component" value="Unassembled WGS sequence"/>
</dbReference>
<dbReference type="RefSeq" id="WP_253020771.1">
    <property type="nucleotide sequence ID" value="NZ_JAJAGH010000010.1"/>
</dbReference>
<dbReference type="Pfam" id="PF12802">
    <property type="entry name" value="MarR_2"/>
    <property type="match status" value="1"/>
</dbReference>
<dbReference type="InterPro" id="IPR000835">
    <property type="entry name" value="HTH_MarR-typ"/>
</dbReference>
<dbReference type="PANTHER" id="PTHR42756:SF1">
    <property type="entry name" value="TRANSCRIPTIONAL REPRESSOR OF EMRAB OPERON"/>
    <property type="match status" value="1"/>
</dbReference>
<gene>
    <name evidence="5" type="ORF">OBO34_03480</name>
</gene>
<dbReference type="AlphaFoldDB" id="A0A9J6QUL0"/>
<protein>
    <submittedName>
        <fullName evidence="5">MarR family transcriptional regulator</fullName>
    </submittedName>
</protein>
<proteinExistence type="predicted"/>
<evidence type="ECO:0000256" key="3">
    <source>
        <dbReference type="ARBA" id="ARBA00023163"/>
    </source>
</evidence>
<keyword evidence="1" id="KW-0805">Transcription regulation</keyword>
<sequence length="143" mass="16320">MDTSLHYLIMIVHSLFQKQVLAELSPLGLTAGQPKVLDYLGRHDGSVQKEIAVGCQIDPATLTGLLNRMEDKGMIERRSLSGNRRSFHIYLTELGWARQKEVMAAFKKCENKLLSDLNPLQQKELTRTLLQFCKKMTDFEVLQ</sequence>
<dbReference type="SUPFAM" id="SSF46785">
    <property type="entry name" value="Winged helix' DNA-binding domain"/>
    <property type="match status" value="1"/>
</dbReference>
<evidence type="ECO:0000313" key="6">
    <source>
        <dbReference type="Proteomes" id="UP001065549"/>
    </source>
</evidence>
<reference evidence="5" key="1">
    <citation type="submission" date="2022-09" db="EMBL/GenBank/DDBJ databases">
        <title>Culturomic study of gut microbiota in children with autism spectrum disorder.</title>
        <authorList>
            <person name="Efimov B.A."/>
            <person name="Chaplin A.V."/>
            <person name="Sokolova S.R."/>
            <person name="Pikina A.P."/>
            <person name="Korzhanova M."/>
            <person name="Belova V."/>
            <person name="Korostin D."/>
        </authorList>
    </citation>
    <scope>NUCLEOTIDE SEQUENCE</scope>
    <source>
        <strain evidence="5">ASD5510</strain>
    </source>
</reference>
<dbReference type="PANTHER" id="PTHR42756">
    <property type="entry name" value="TRANSCRIPTIONAL REGULATOR, MARR"/>
    <property type="match status" value="1"/>
</dbReference>
<keyword evidence="2" id="KW-0238">DNA-binding</keyword>
<dbReference type="EMBL" id="JAOSHN010000001">
    <property type="protein sequence ID" value="MCU7377414.1"/>
    <property type="molecule type" value="Genomic_DNA"/>
</dbReference>
<organism evidence="5 6">
    <name type="scientific">Hominibacterium faecale</name>
    <dbReference type="NCBI Taxonomy" id="2839743"/>
    <lineage>
        <taxon>Bacteria</taxon>
        <taxon>Bacillati</taxon>
        <taxon>Bacillota</taxon>
        <taxon>Clostridia</taxon>
        <taxon>Peptostreptococcales</taxon>
        <taxon>Anaerovoracaceae</taxon>
        <taxon>Hominibacterium</taxon>
    </lineage>
</organism>
<evidence type="ECO:0000256" key="1">
    <source>
        <dbReference type="ARBA" id="ARBA00023015"/>
    </source>
</evidence>